<name>A0A0F5JSC4_9BACT</name>
<dbReference type="Pfam" id="PF17145">
    <property type="entry name" value="DUF5119"/>
    <property type="match status" value="1"/>
</dbReference>
<feature type="region of interest" description="Disordered" evidence="1">
    <location>
        <begin position="161"/>
        <end position="180"/>
    </location>
</feature>
<dbReference type="PROSITE" id="PS51257">
    <property type="entry name" value="PROKAR_LIPOPROTEIN"/>
    <property type="match status" value="1"/>
</dbReference>
<evidence type="ECO:0000313" key="2">
    <source>
        <dbReference type="EMBL" id="KKB60287.1"/>
    </source>
</evidence>
<sequence>MKRNAIHYIYLLAGVFVLLLLSAACERRELTYFEEAEINVEVDWSRSGLSESGYGATAMFYPADGGSPMKLLMGNREYTTVRLREGLYRVLVFNRSHDDFSTIAFNGNNFYNFMAQAKQVDTRVDMETKVETRVIVDAPEELASDALEEFEVTETMLGNYKNKNANPGCKSSADSRDAEETDPNRYVIRFLPAKLTRKVLVEIRVPGMNNLRSAVGLIENVSEGVYPATGQPSAERVTQQFTFDKIEFDPGSPFDGTISGSCNVFGFDRSLPHRLTLETLLADGKTRTEETFDTTPEYILQENGDILIRIRLTARKLPDVKPEGVPDSGFDVIVDEWGNPIESELPL</sequence>
<evidence type="ECO:0000256" key="1">
    <source>
        <dbReference type="SAM" id="MobiDB-lite"/>
    </source>
</evidence>
<reference evidence="2 3" key="1">
    <citation type="submission" date="2013-04" db="EMBL/GenBank/DDBJ databases">
        <title>The Genome Sequence of Parabacteroides gordonii DSM 23371.</title>
        <authorList>
            <consortium name="The Broad Institute Genomics Platform"/>
            <person name="Earl A."/>
            <person name="Ward D."/>
            <person name="Feldgarden M."/>
            <person name="Gevers D."/>
            <person name="Martens E."/>
            <person name="Sakamoto M."/>
            <person name="Benno Y."/>
            <person name="Suzuki N."/>
            <person name="Matsunaga N."/>
            <person name="Koshihara K."/>
            <person name="Seki M."/>
            <person name="Komiya H."/>
            <person name="Walker B."/>
            <person name="Young S."/>
            <person name="Zeng Q."/>
            <person name="Gargeya S."/>
            <person name="Fitzgerald M."/>
            <person name="Haas B."/>
            <person name="Abouelleil A."/>
            <person name="Allen A.W."/>
            <person name="Alvarado L."/>
            <person name="Arachchi H.M."/>
            <person name="Berlin A.M."/>
            <person name="Chapman S.B."/>
            <person name="Gainer-Dewar J."/>
            <person name="Goldberg J."/>
            <person name="Griggs A."/>
            <person name="Gujja S."/>
            <person name="Hansen M."/>
            <person name="Howarth C."/>
            <person name="Imamovic A."/>
            <person name="Ireland A."/>
            <person name="Larimer J."/>
            <person name="McCowan C."/>
            <person name="Murphy C."/>
            <person name="Pearson M."/>
            <person name="Poon T.W."/>
            <person name="Priest M."/>
            <person name="Roberts A."/>
            <person name="Saif S."/>
            <person name="Shea T."/>
            <person name="Sisk P."/>
            <person name="Sykes S."/>
            <person name="Wortman J."/>
            <person name="Nusbaum C."/>
            <person name="Birren B."/>
        </authorList>
    </citation>
    <scope>NUCLEOTIDE SEQUENCE [LARGE SCALE GENOMIC DNA]</scope>
    <source>
        <strain evidence="2 3">MS-1</strain>
    </source>
</reference>
<dbReference type="Proteomes" id="UP000033035">
    <property type="component" value="Unassembled WGS sequence"/>
</dbReference>
<evidence type="ECO:0008006" key="4">
    <source>
        <dbReference type="Google" id="ProtNLM"/>
    </source>
</evidence>
<gene>
    <name evidence="2" type="ORF">HMPREF1536_00167</name>
</gene>
<dbReference type="HOGENOM" id="CLU_068434_1_0_10"/>
<dbReference type="RefSeq" id="WP_028730515.1">
    <property type="nucleotide sequence ID" value="NZ_KE386767.1"/>
</dbReference>
<dbReference type="PATRIC" id="fig|1203610.3.peg.181"/>
<dbReference type="AlphaFoldDB" id="A0A0F5JSC4"/>
<dbReference type="EMBL" id="AQHW01000002">
    <property type="protein sequence ID" value="KKB60287.1"/>
    <property type="molecule type" value="Genomic_DNA"/>
</dbReference>
<organism evidence="2 3">
    <name type="scientific">Parabacteroides gordonii MS-1 = DSM 23371</name>
    <dbReference type="NCBI Taxonomy" id="1203610"/>
    <lineage>
        <taxon>Bacteria</taxon>
        <taxon>Pseudomonadati</taxon>
        <taxon>Bacteroidota</taxon>
        <taxon>Bacteroidia</taxon>
        <taxon>Bacteroidales</taxon>
        <taxon>Tannerellaceae</taxon>
        <taxon>Parabacteroides</taxon>
    </lineage>
</organism>
<keyword evidence="3" id="KW-1185">Reference proteome</keyword>
<comment type="caution">
    <text evidence="2">The sequence shown here is derived from an EMBL/GenBank/DDBJ whole genome shotgun (WGS) entry which is preliminary data.</text>
</comment>
<evidence type="ECO:0000313" key="3">
    <source>
        <dbReference type="Proteomes" id="UP000033035"/>
    </source>
</evidence>
<dbReference type="STRING" id="1203610.HMPREF1536_00167"/>
<accession>A0A0F5JSC4</accession>
<protein>
    <recommendedName>
        <fullName evidence="4">DUF5119 domain-containing protein</fullName>
    </recommendedName>
</protein>
<dbReference type="InterPro" id="IPR033410">
    <property type="entry name" value="DUF5119"/>
</dbReference>
<proteinExistence type="predicted"/>